<comment type="caution">
    <text evidence="2">The sequence shown here is derived from an EMBL/GenBank/DDBJ whole genome shotgun (WGS) entry which is preliminary data.</text>
</comment>
<name>A0ABD0KBG0_9CAEN</name>
<gene>
    <name evidence="2" type="ORF">BaRGS_00024302</name>
</gene>
<evidence type="ECO:0000256" key="1">
    <source>
        <dbReference type="SAM" id="MobiDB-lite"/>
    </source>
</evidence>
<evidence type="ECO:0000313" key="3">
    <source>
        <dbReference type="Proteomes" id="UP001519460"/>
    </source>
</evidence>
<feature type="region of interest" description="Disordered" evidence="1">
    <location>
        <begin position="76"/>
        <end position="97"/>
    </location>
</feature>
<dbReference type="EMBL" id="JACVVK020000210">
    <property type="protein sequence ID" value="KAK7484417.1"/>
    <property type="molecule type" value="Genomic_DNA"/>
</dbReference>
<dbReference type="AlphaFoldDB" id="A0ABD0KBG0"/>
<proteinExistence type="predicted"/>
<protein>
    <submittedName>
        <fullName evidence="2">Uncharacterized protein</fullName>
    </submittedName>
</protein>
<evidence type="ECO:0000313" key="2">
    <source>
        <dbReference type="EMBL" id="KAK7484417.1"/>
    </source>
</evidence>
<sequence length="110" mass="11932">MNPAVRLPWGLRFRLTDMLYPASVRAWPLRVVKSGATLTVSLISISNTNHNTVARSAYAEHNLGVDNVPDHVAHDVTEGFPLGTSRSADGGNPDLLSVSEHRKGVADLFE</sequence>
<organism evidence="2 3">
    <name type="scientific">Batillaria attramentaria</name>
    <dbReference type="NCBI Taxonomy" id="370345"/>
    <lineage>
        <taxon>Eukaryota</taxon>
        <taxon>Metazoa</taxon>
        <taxon>Spiralia</taxon>
        <taxon>Lophotrochozoa</taxon>
        <taxon>Mollusca</taxon>
        <taxon>Gastropoda</taxon>
        <taxon>Caenogastropoda</taxon>
        <taxon>Sorbeoconcha</taxon>
        <taxon>Cerithioidea</taxon>
        <taxon>Batillariidae</taxon>
        <taxon>Batillaria</taxon>
    </lineage>
</organism>
<keyword evidence="3" id="KW-1185">Reference proteome</keyword>
<dbReference type="Proteomes" id="UP001519460">
    <property type="component" value="Unassembled WGS sequence"/>
</dbReference>
<reference evidence="2 3" key="1">
    <citation type="journal article" date="2023" name="Sci. Data">
        <title>Genome assembly of the Korean intertidal mud-creeper Batillaria attramentaria.</title>
        <authorList>
            <person name="Patra A.K."/>
            <person name="Ho P.T."/>
            <person name="Jun S."/>
            <person name="Lee S.J."/>
            <person name="Kim Y."/>
            <person name="Won Y.J."/>
        </authorList>
    </citation>
    <scope>NUCLEOTIDE SEQUENCE [LARGE SCALE GENOMIC DNA]</scope>
    <source>
        <strain evidence="2">Wonlab-2016</strain>
    </source>
</reference>
<accession>A0ABD0KBG0</accession>